<keyword evidence="1" id="KW-0812">Transmembrane</keyword>
<proteinExistence type="predicted"/>
<name>A0A174DA30_9FIRM</name>
<organism evidence="2 3">
    <name type="scientific">Hungatella hathewayi</name>
    <dbReference type="NCBI Taxonomy" id="154046"/>
    <lineage>
        <taxon>Bacteria</taxon>
        <taxon>Bacillati</taxon>
        <taxon>Bacillota</taxon>
        <taxon>Clostridia</taxon>
        <taxon>Lachnospirales</taxon>
        <taxon>Lachnospiraceae</taxon>
        <taxon>Hungatella</taxon>
    </lineage>
</organism>
<accession>A0A174DA30</accession>
<feature type="transmembrane region" description="Helical" evidence="1">
    <location>
        <begin position="7"/>
        <end position="26"/>
    </location>
</feature>
<evidence type="ECO:0000313" key="2">
    <source>
        <dbReference type="EMBL" id="CUO22404.1"/>
    </source>
</evidence>
<dbReference type="RefSeq" id="WP_055654960.1">
    <property type="nucleotide sequence ID" value="NZ_CABIXC010000004.1"/>
</dbReference>
<protein>
    <submittedName>
        <fullName evidence="2">Uncharacterized BCR, YitT family COG1284</fullName>
    </submittedName>
</protein>
<evidence type="ECO:0000313" key="3">
    <source>
        <dbReference type="Proteomes" id="UP000095651"/>
    </source>
</evidence>
<feature type="transmembrane region" description="Helical" evidence="1">
    <location>
        <begin position="103"/>
        <end position="129"/>
    </location>
</feature>
<dbReference type="Proteomes" id="UP000095651">
    <property type="component" value="Unassembled WGS sequence"/>
</dbReference>
<keyword evidence="1" id="KW-0472">Membrane</keyword>
<dbReference type="InterPro" id="IPR038750">
    <property type="entry name" value="YczE/YyaS-like"/>
</dbReference>
<feature type="transmembrane region" description="Helical" evidence="1">
    <location>
        <begin position="73"/>
        <end position="91"/>
    </location>
</feature>
<gene>
    <name evidence="2" type="ORF">ERS852407_02204</name>
</gene>
<reference evidence="2 3" key="1">
    <citation type="submission" date="2015-09" db="EMBL/GenBank/DDBJ databases">
        <authorList>
            <consortium name="Pathogen Informatics"/>
        </authorList>
    </citation>
    <scope>NUCLEOTIDE SEQUENCE [LARGE SCALE GENOMIC DNA]</scope>
    <source>
        <strain evidence="2 3">2789STDY5608850</strain>
    </source>
</reference>
<evidence type="ECO:0000256" key="1">
    <source>
        <dbReference type="SAM" id="Phobius"/>
    </source>
</evidence>
<dbReference type="EMBL" id="CYZE01000004">
    <property type="protein sequence ID" value="CUO22404.1"/>
    <property type="molecule type" value="Genomic_DNA"/>
</dbReference>
<dbReference type="Pfam" id="PF19700">
    <property type="entry name" value="DUF6198"/>
    <property type="match status" value="1"/>
</dbReference>
<dbReference type="AlphaFoldDB" id="A0A174DA30"/>
<feature type="transmembrane region" description="Helical" evidence="1">
    <location>
        <begin position="46"/>
        <end position="68"/>
    </location>
</feature>
<dbReference type="PANTHER" id="PTHR40078">
    <property type="entry name" value="INTEGRAL MEMBRANE PROTEIN-RELATED"/>
    <property type="match status" value="1"/>
</dbReference>
<sequence length="208" mass="22092">MTVKWKAVLMVVAGSMMMGISIDLFVQAGFGLDPLSLFQAGLGGVLHLSLGTTSQLLMISILILLFFLDRKRIGIGTILNSILVGTFINLFSPIICTGGGNTAAHILCLLAGLILMGAGIGLYVAAGLGEAGMDALMIYLSQRLKKNVNTTRRVMDIILAATGFLLGGKMGAATVISMLVNGSIIQFTIELIGRIRIRRRRNIGTQIL</sequence>
<keyword evidence="1" id="KW-1133">Transmembrane helix</keyword>
<dbReference type="PANTHER" id="PTHR40078:SF1">
    <property type="entry name" value="INTEGRAL MEMBRANE PROTEIN"/>
    <property type="match status" value="1"/>
</dbReference>